<dbReference type="AlphaFoldDB" id="A0A4Q7NQX3"/>
<gene>
    <name evidence="2" type="ORF">EV189_2993</name>
</gene>
<evidence type="ECO:0008006" key="4">
    <source>
        <dbReference type="Google" id="ProtNLM"/>
    </source>
</evidence>
<feature type="active site" description="Nucleophile and sulfur donor" evidence="1">
    <location>
        <position position="174"/>
    </location>
</feature>
<dbReference type="Gene3D" id="3.40.50.620">
    <property type="entry name" value="HUPs"/>
    <property type="match status" value="1"/>
</dbReference>
<organism evidence="2 3">
    <name type="scientific">Motilibacter rhizosphaerae</name>
    <dbReference type="NCBI Taxonomy" id="598652"/>
    <lineage>
        <taxon>Bacteria</taxon>
        <taxon>Bacillati</taxon>
        <taxon>Actinomycetota</taxon>
        <taxon>Actinomycetes</taxon>
        <taxon>Motilibacterales</taxon>
        <taxon>Motilibacteraceae</taxon>
        <taxon>Motilibacter</taxon>
    </lineage>
</organism>
<dbReference type="InterPro" id="IPR005232">
    <property type="entry name" value="LarE"/>
</dbReference>
<keyword evidence="3" id="KW-1185">Reference proteome</keyword>
<dbReference type="RefSeq" id="WP_130493666.1">
    <property type="nucleotide sequence ID" value="NZ_SGXD01000003.1"/>
</dbReference>
<accession>A0A4Q7NQX3</accession>
<sequence length="272" mass="28437">MSALERLEAELAGAGPLVVAYSGGVDSALVLAAALRVLGRDGVLAVTGRSPALAQREDAEAGRLAALLGARHRYVETAEGDDPGYRANAGDRCFFCKSVLLDTLLALAAAEGFAAVATGTNATDALDPFRSGIRAADARGVIAPLRAAGIPKDEVRRLARELGLPVWDKPASPCLASRVAVGIEVTPRRLRRIEDGEEAVRRLAAERGVPLRDLRVRDLGSSARVELDAAALEGLRVDDIEECVRAAGFSGEEVAVAAYRYGSLNEGRTAGA</sequence>
<dbReference type="GO" id="GO:0016783">
    <property type="term" value="F:sulfurtransferase activity"/>
    <property type="evidence" value="ECO:0007669"/>
    <property type="project" value="InterPro"/>
</dbReference>
<dbReference type="InterPro" id="IPR052188">
    <property type="entry name" value="Ni-pincer_cofactor_biosynth"/>
</dbReference>
<dbReference type="OrthoDB" id="9776919at2"/>
<dbReference type="PANTHER" id="PTHR43169">
    <property type="entry name" value="EXSB FAMILY PROTEIN"/>
    <property type="match status" value="1"/>
</dbReference>
<evidence type="ECO:0000313" key="3">
    <source>
        <dbReference type="Proteomes" id="UP000293638"/>
    </source>
</evidence>
<protein>
    <recommendedName>
        <fullName evidence="4">Asparagine synthetase domain-containing protein</fullName>
    </recommendedName>
</protein>
<dbReference type="SUPFAM" id="SSF52402">
    <property type="entry name" value="Adenine nucleotide alpha hydrolases-like"/>
    <property type="match status" value="1"/>
</dbReference>
<dbReference type="EMBL" id="SGXD01000003">
    <property type="protein sequence ID" value="RZS87562.1"/>
    <property type="molecule type" value="Genomic_DNA"/>
</dbReference>
<reference evidence="2 3" key="1">
    <citation type="submission" date="2019-02" db="EMBL/GenBank/DDBJ databases">
        <title>Genomic Encyclopedia of Type Strains, Phase IV (KMG-IV): sequencing the most valuable type-strain genomes for metagenomic binning, comparative biology and taxonomic classification.</title>
        <authorList>
            <person name="Goeker M."/>
        </authorList>
    </citation>
    <scope>NUCLEOTIDE SEQUENCE [LARGE SCALE GENOMIC DNA]</scope>
    <source>
        <strain evidence="2 3">DSM 45622</strain>
    </source>
</reference>
<evidence type="ECO:0000256" key="1">
    <source>
        <dbReference type="PIRSR" id="PIRSR006661-1"/>
    </source>
</evidence>
<dbReference type="Proteomes" id="UP000293638">
    <property type="component" value="Unassembled WGS sequence"/>
</dbReference>
<name>A0A4Q7NQX3_9ACTN</name>
<evidence type="ECO:0000313" key="2">
    <source>
        <dbReference type="EMBL" id="RZS87562.1"/>
    </source>
</evidence>
<dbReference type="PIRSF" id="PIRSF006661">
    <property type="entry name" value="PP-lp_UCP006661"/>
    <property type="match status" value="1"/>
</dbReference>
<dbReference type="PANTHER" id="PTHR43169:SF2">
    <property type="entry name" value="NAD_GMP SYNTHASE DOMAIN-CONTAINING PROTEIN"/>
    <property type="match status" value="1"/>
</dbReference>
<comment type="caution">
    <text evidence="2">The sequence shown here is derived from an EMBL/GenBank/DDBJ whole genome shotgun (WGS) entry which is preliminary data.</text>
</comment>
<proteinExistence type="predicted"/>
<dbReference type="InterPro" id="IPR014729">
    <property type="entry name" value="Rossmann-like_a/b/a_fold"/>
</dbReference>